<accession>A0A8C6TCL0</accession>
<dbReference type="Proteomes" id="UP000694523">
    <property type="component" value="Unplaced"/>
</dbReference>
<reference evidence="2" key="1">
    <citation type="submission" date="2025-08" db="UniProtKB">
        <authorList>
            <consortium name="Ensembl"/>
        </authorList>
    </citation>
    <scope>IDENTIFICATION</scope>
</reference>
<reference evidence="2" key="2">
    <citation type="submission" date="2025-09" db="UniProtKB">
        <authorList>
            <consortium name="Ensembl"/>
        </authorList>
    </citation>
    <scope>IDENTIFICATION</scope>
</reference>
<evidence type="ECO:0000313" key="3">
    <source>
        <dbReference type="Proteomes" id="UP000694523"/>
    </source>
</evidence>
<sequence length="574" mass="64675">MDPAETKKKRRASRTADPPAQSPKIKKRRVYSSPTKRAKVEADRRRQRTRVNIGEAFEKWKKLKESLGMTKDPQLASFLLESFEKHTSSKGQGPLTSTPHGPSTAEVFPCSSLTAPESDRDDFQIAGVEPLTADQDLLKESIKSTERKDDALDEEQDNNLENSVIAFVVGGPVDSLRGASQNMVDKLPAAQSAAAIPIFPKEDRVVVESDLINQQACIAYNKSLLQMATFLQLPLTKCHYSDRSTGTECDGRPPFSVKAHPRGTAVILEWFCPHGHKLWSWNSQPKLKHGMQGGDFMLSTNILLSGNNFSKIALLFKFMNICMVASTTFYAVQGAYCLTTIKQFWEEKRTAIINRLESKDHVVALADGKMDSPGNAQSSWTSQYYRFAEMFLFSHSIIYIFSRKGQSAMCCTYTTMELDTMDIISVVNVDKRRVGCKSAAMETAAFIETFDKLTKEVNVKEIVTDAHVQIAALMHPEKGRYKDQGIIHSLDVWHASKDLTKKLHAVCRIVFNPGLFRCFYKSFFLVFSNRLEWFLVKSLYLYGLRTSLTTFGMPVSTQAPERSLWMCGEVYFTM</sequence>
<keyword evidence="3" id="KW-1185">Reference proteome</keyword>
<dbReference type="Ensembl" id="ENSNMLT00000020283.1">
    <property type="protein sequence ID" value="ENSNMLP00000018045.1"/>
    <property type="gene ID" value="ENSNMLG00000011890.1"/>
</dbReference>
<proteinExistence type="predicted"/>
<protein>
    <submittedName>
        <fullName evidence="2">Uncharacterized protein</fullName>
    </submittedName>
</protein>
<dbReference type="PANTHER" id="PTHR31751:SF7">
    <property type="entry name" value="THAP-TYPE DOMAIN-CONTAINING PROTEIN"/>
    <property type="match status" value="1"/>
</dbReference>
<feature type="compositionally biased region" description="Polar residues" evidence="1">
    <location>
        <begin position="89"/>
        <end position="101"/>
    </location>
</feature>
<dbReference type="AlphaFoldDB" id="A0A8C6TCL0"/>
<organism evidence="2 3">
    <name type="scientific">Neogobius melanostomus</name>
    <name type="common">round goby</name>
    <dbReference type="NCBI Taxonomy" id="47308"/>
    <lineage>
        <taxon>Eukaryota</taxon>
        <taxon>Metazoa</taxon>
        <taxon>Chordata</taxon>
        <taxon>Craniata</taxon>
        <taxon>Vertebrata</taxon>
        <taxon>Euteleostomi</taxon>
        <taxon>Actinopterygii</taxon>
        <taxon>Neopterygii</taxon>
        <taxon>Teleostei</taxon>
        <taxon>Neoteleostei</taxon>
        <taxon>Acanthomorphata</taxon>
        <taxon>Gobiaria</taxon>
        <taxon>Gobiiformes</taxon>
        <taxon>Gobioidei</taxon>
        <taxon>Gobiidae</taxon>
        <taxon>Benthophilinae</taxon>
        <taxon>Neogobiini</taxon>
        <taxon>Neogobius</taxon>
    </lineage>
</organism>
<name>A0A8C6TCL0_9GOBI</name>
<evidence type="ECO:0000313" key="2">
    <source>
        <dbReference type="Ensembl" id="ENSNMLP00000018045.1"/>
    </source>
</evidence>
<feature type="region of interest" description="Disordered" evidence="1">
    <location>
        <begin position="85"/>
        <end position="113"/>
    </location>
</feature>
<dbReference type="PANTHER" id="PTHR31751">
    <property type="entry name" value="SI:CH211-108C17.2-RELATED-RELATED"/>
    <property type="match status" value="1"/>
</dbReference>
<feature type="region of interest" description="Disordered" evidence="1">
    <location>
        <begin position="1"/>
        <end position="48"/>
    </location>
</feature>
<evidence type="ECO:0000256" key="1">
    <source>
        <dbReference type="SAM" id="MobiDB-lite"/>
    </source>
</evidence>